<dbReference type="AlphaFoldDB" id="A0AAV8RS41"/>
<sequence>MERFTSRSCVPRLHVALAAPNREKEPSLCVHAVTCGVGTMEGGGDIGWMLGDEDKSIKEISMTAGGCISPRVRMPLTEISDIPDAASAAYGKRRGVPEKVANMGFTDGEDEDDGLAADAAAAVITIGHLRSGNIGNLGAELEGNVHFQLRLLITPTGQISERKRRRG</sequence>
<organism evidence="1 2">
    <name type="scientific">Ensete ventricosum</name>
    <name type="common">Abyssinian banana</name>
    <name type="synonym">Musa ensete</name>
    <dbReference type="NCBI Taxonomy" id="4639"/>
    <lineage>
        <taxon>Eukaryota</taxon>
        <taxon>Viridiplantae</taxon>
        <taxon>Streptophyta</taxon>
        <taxon>Embryophyta</taxon>
        <taxon>Tracheophyta</taxon>
        <taxon>Spermatophyta</taxon>
        <taxon>Magnoliopsida</taxon>
        <taxon>Liliopsida</taxon>
        <taxon>Zingiberales</taxon>
        <taxon>Musaceae</taxon>
        <taxon>Ensete</taxon>
    </lineage>
</organism>
<reference evidence="1 2" key="1">
    <citation type="submission" date="2022-12" db="EMBL/GenBank/DDBJ databases">
        <title>Chromosome-scale assembly of the Ensete ventricosum genome.</title>
        <authorList>
            <person name="Dussert Y."/>
            <person name="Stocks J."/>
            <person name="Wendawek A."/>
            <person name="Woldeyes F."/>
            <person name="Nichols R.A."/>
            <person name="Borrell J.S."/>
        </authorList>
    </citation>
    <scope>NUCLEOTIDE SEQUENCE [LARGE SCALE GENOMIC DNA]</scope>
    <source>
        <strain evidence="2">cv. Maze</strain>
        <tissue evidence="1">Seeds</tissue>
    </source>
</reference>
<proteinExistence type="predicted"/>
<evidence type="ECO:0000313" key="1">
    <source>
        <dbReference type="EMBL" id="KAJ8506729.1"/>
    </source>
</evidence>
<protein>
    <submittedName>
        <fullName evidence="1">Uncharacterized protein</fullName>
    </submittedName>
</protein>
<evidence type="ECO:0000313" key="2">
    <source>
        <dbReference type="Proteomes" id="UP001222027"/>
    </source>
</evidence>
<dbReference type="Proteomes" id="UP001222027">
    <property type="component" value="Unassembled WGS sequence"/>
</dbReference>
<name>A0AAV8RS41_ENSVE</name>
<comment type="caution">
    <text evidence="1">The sequence shown here is derived from an EMBL/GenBank/DDBJ whole genome shotgun (WGS) entry which is preliminary data.</text>
</comment>
<keyword evidence="2" id="KW-1185">Reference proteome</keyword>
<accession>A0AAV8RS41</accession>
<dbReference type="EMBL" id="JAQQAF010000002">
    <property type="protein sequence ID" value="KAJ8506729.1"/>
    <property type="molecule type" value="Genomic_DNA"/>
</dbReference>
<gene>
    <name evidence="1" type="ORF">OPV22_007615</name>
</gene>